<keyword evidence="5" id="KW-1185">Reference proteome</keyword>
<reference evidence="4 5" key="2">
    <citation type="submission" date="2020-06" db="EMBL/GenBank/DDBJ databases">
        <title>Ramlibacter rhizophilus sp. nov., isolated from rhizosphere soil of national flower Mugunghwa from South Korea.</title>
        <authorList>
            <person name="Zheng-Fei Y."/>
            <person name="Huan T."/>
        </authorList>
    </citation>
    <scope>NUCLEOTIDE SEQUENCE [LARGE SCALE GENOMIC DNA]</scope>
    <source>
        <strain evidence="4 5">B156</strain>
    </source>
</reference>
<gene>
    <name evidence="4" type="ORF">HK415_08365</name>
</gene>
<dbReference type="GO" id="GO:0005576">
    <property type="term" value="C:extracellular region"/>
    <property type="evidence" value="ECO:0007669"/>
    <property type="project" value="UniProtKB-SubCell"/>
</dbReference>
<dbReference type="Pfam" id="PF00353">
    <property type="entry name" value="HemolysinCabind"/>
    <property type="match status" value="10"/>
</dbReference>
<organism evidence="4 5">
    <name type="scientific">Ramlibacter montanisoli</name>
    <dbReference type="NCBI Taxonomy" id="2732512"/>
    <lineage>
        <taxon>Bacteria</taxon>
        <taxon>Pseudomonadati</taxon>
        <taxon>Pseudomonadota</taxon>
        <taxon>Betaproteobacteria</taxon>
        <taxon>Burkholderiales</taxon>
        <taxon>Comamonadaceae</taxon>
        <taxon>Ramlibacter</taxon>
    </lineage>
</organism>
<dbReference type="Gene3D" id="2.150.10.10">
    <property type="entry name" value="Serralysin-like metalloprotease, C-terminal"/>
    <property type="match status" value="3"/>
</dbReference>
<sequence>MNVIGDNVTLTAVNGTGSIGRSKPAQVIALSGGFGSLDDGEREVLATATASDVYGTQYATYRFIGTSGAPGDDLRHENFGDTSRWEHITYVATGPSKSLAPNSVFVAHDSYVLVEFSAGSYGLYQYLGSSGNLNLRTEVFGNESRWDKVTADRSTNDTSTANLLNGQLVADKSVVERVALQLQDDVDVQAAGVLVARADGTVALESTGDLLVRTVRGTGDVLVKSSGSIIDAGTDPFAAIGTFGDLTLISNGLIRGEGSDPLRIAVGPNGRLFADASGDIRLEQQNGNLTIDGSTQAIGSLYVARVNTPAHVDIAVTLGDMIVERIDAGQGANLSAQGSILDALDDVTGPIVNVETGDLDLQAGGTIGTSGNFFDVLVSGDLSGQAGGDVFLNSPQTLNITTFTSTGGDVTMTVQGDVNIGLIRARLGTVDILADGDIVDRNDEADADIEAISLVLDSQGGRIGDYAGNALDIDTSFAGALGTVNAVALSTVFMIETAGAMRIDKIRSKTTDAKLWTLDGSLLDANGALENNVTGVNIELDANGGSIGTPLDALEIDSSNPAKGVLNAEASVSFNITETAGTLYIGTVTAETGSGILSVRDNAGAGDDFVMEDGASISAPGTAPGTGDLLVQAGDNAHVQSGSSIATGRHLVIHTGTGDTGNVDEVNTSLLVEGSLSSNEVELAGERQDDTITLRTEAVSGHVRMLGDTDGLAGGKDLLVVDHMTTLTTTRDRIDDAASALVRDTVDMDGRGGTDTYVVYTHGSLAGGTHDYIVNALDTGAKDDGEDTLTVEGSEQADVFLLRRVEALTEGMSAPASANSPAFVALLHGSVADVRNQVNDDVERINYDENINSRLIVRSFGGDDFFAVDDNAAITTLDAGAGNDEVQVGQMYGSERISLDTVAAGDGFATIETTAGFLSRGASFSLTGYGGTGNDQFTVYSNKAELRLEGNDGNDVFVVRAFALVGSTGNSTEGTTQAIGGEGTDTVMYNINAPVDLDGGAGFDKVVVIGTEFGDNFVITDTGVFGAGLNVRYDNMEALDVDGMEGDDHFFIQSTREGVITTIIGGKGSDTFDVAGDVTEDIVSLDLEGRSGVINHAVSSDDEAYDGLLAAGVGLNVANPEGGQVVIEQGDGGTRVNEEGETVDSYTIRLASTPTPGQPVYINVSAARTTQEEEDAGGDSMLISADGGATWSRYLVLTVTDTVAREIMVKAVDDGLSEGPRVYAISHSAQSADTTFNHVAIKNVRVTVQDNDRPDIIVAGTGDDDRVLEGDVTTGITDTYTVQLGAPVVSGSVVVNVATNGQVTVSSLDARFDALTQTITFDADDWMIPVEMIVTAVDDGVVENTMLSGIQHTATGYGAARMDMQVVDNDSAGVLVDVTDGATLVVADDPDTLANEATSDTYSVRLTKAPTHDVTITILPDDLTTTVPTSLVFTAANWYLPQTVTVHAADPLPPAPVQPLKTFPIAPHLTSTIAGPLFIEGFVDPAADRSIKTAILLPGETDEELPEISVDTDENLQIDTLNIRNDSSVANDEGVMSRGEWFDGDTVNSTNVSGLGIAGDLSFGAEYFPAVGTLPGGKTFSGGITFRSIEVAEVLLGQGDDEFSIADTLVTSAQHGGITVVHGGGNTSTTAGDTLTISNARSPLVVYGDTSQDGSRYSGESGFVSVNAIAFDHAGNDVIDASASGFSITAYGGAGNDTIRGSQAGDHLFGGSGNDTISGESGVDHVYGDSGINVNVNTRVITVETVNASALPDHDGLVAGSDTIHGNAGDDIVFGDHGRIDQSTGTLRILTTGNVTRIATVVPGNGVADTITGDQGVDRILGGNGGDTISGGTEGDIILGDHGVIDHVALDGQLATVDLVFTNSPDDGGGADTVSGDQGDDLVLGGAEGDNLSGNTGSDIVLGDHGRVSYAAGAIVRVASEQNTLGGADTIRGNEDEDVLIGGAFGDRIDGGSERDLVFGDNVVLDRRVGDGFANARYRTLNGTQAGQIYGTAAGTQGTVLVTAASRNLPGTTPPVWEDFDIQLQNHDTAAEAAGLSNFGNDHIAGGAHADQIFGQLGNDVIQGDGSIDLTVGAQRNADGTLSVQASTENLATDGDDYIEGNGGADVIFGNLGQDDIVGGSSSLFSLTAPHQRTDAAGTDMLFGGAGTDVALSDAGRLDLGDTAASGHANDSDMLLGDNGNIHRLVSVAGTVSTPLTFTYDQSSASENRGSVRIVVRAADLLDYTPGGLDVNAASAATDIGAADEIHGESGDDFIYAQKGSDLVFGEGQDDDIVGGYGNDWISGGTGQDGVIGDDGRIFTSRNGTVEHLNGVHAATVQGFISTPGGVQQADLNVTGQLKKSVDLTPFSYDTSFDGTQDDFGGQSTHRADDIVYGGLGSDFLHGGSGDDAMSGAEAQWAFYAKPANAGNVLAYSTTTTEFALYDEYLPRSRIDGFLLNFNANEGPSVTSATWGTVQTDGDDKIFGDNGNDWIVGGTGRDNLYGGWGNDLLNADDNLGTTGGTNDAPDTHPSYEDRAYGGAGRDVLIGNTGGDRLIDWVGEFNSFIVPFAPFGIGTVSRTLQPQMAEFLYALSASDGVDMTRAGDTGGDALRNGEPQGELGVVRQQDFAWQDQTGGPRDPQAGNLQGGPRDVLRSASFDDPAVPLSGFAADSGKWSVAGGKLQVSATSPVGDAVSVMQIGDALPGYFEVQATMTADKPIAGWKANSYLVFDYISRNDFKFAGIDVSTNKLVIGHRDASGWVIDVQTPAQVKGDTAYNVLLSVNGLTATIIVDNKTSLSRTYTPRVVDGYSYGLNWGLVGVGSDSAHGSFDNIAVKVLQPQATTVKTDELTTGPGAIFQGQPRTGTWTATAGRYAGTPAAGADMAVQGMTLGVAAIQSLALLEFSATLNTSGQAGFVFDRYGDQDYKFVLADAAADRILIGHRTARGTVIDASIARVIDPGVDFTLGVSLKGSTVSATVNGQAAVGFAYNAVVVDGSFAIVARGGTASFDKVTLKTNDAAVAAAPVAVLAATAATGTVQGDALQVDETSALVQEALRRWNSQGDLAQPAGSVDVSITDLPGLELARFADGHILVDYNAAGHGWFVDRTPGDDREYTDDGVLLVATRGPASEGMDLLSVLEHELGHAAGADHTAAGLMAETLSLGTRTATPLATQPAGAASRAPVEPGAVDTLPAAAAPSIAWSTSYAGPVVPATPAAGWQQDFVNHLARSEAQRNPNAALKVQVDLAPKLGASTRPIQPLV</sequence>
<dbReference type="SUPFAM" id="SSF55486">
    <property type="entry name" value="Metalloproteases ('zincins'), catalytic domain"/>
    <property type="match status" value="1"/>
</dbReference>
<dbReference type="SUPFAM" id="SSF51120">
    <property type="entry name" value="beta-Roll"/>
    <property type="match status" value="6"/>
</dbReference>
<evidence type="ECO:0000256" key="1">
    <source>
        <dbReference type="ARBA" id="ARBA00004613"/>
    </source>
</evidence>
<keyword evidence="2" id="KW-0964">Secreted</keyword>
<accession>A0A849KEP8</accession>
<evidence type="ECO:0000256" key="3">
    <source>
        <dbReference type="SAM" id="MobiDB-lite"/>
    </source>
</evidence>
<evidence type="ECO:0000256" key="2">
    <source>
        <dbReference type="ARBA" id="ARBA00022525"/>
    </source>
</evidence>
<feature type="region of interest" description="Disordered" evidence="3">
    <location>
        <begin position="2609"/>
        <end position="2628"/>
    </location>
</feature>
<dbReference type="PROSITE" id="PS00330">
    <property type="entry name" value="HEMOLYSIN_CALCIUM"/>
    <property type="match status" value="3"/>
</dbReference>
<dbReference type="InterPro" id="IPR050557">
    <property type="entry name" value="RTX_toxin/Mannuronan_C5-epim"/>
</dbReference>
<comment type="subcellular location">
    <subcellularLocation>
        <location evidence="1">Secreted</location>
    </subcellularLocation>
</comment>
<dbReference type="Proteomes" id="UP000552954">
    <property type="component" value="Unassembled WGS sequence"/>
</dbReference>
<dbReference type="GO" id="GO:0005509">
    <property type="term" value="F:calcium ion binding"/>
    <property type="evidence" value="ECO:0007669"/>
    <property type="project" value="InterPro"/>
</dbReference>
<dbReference type="PANTHER" id="PTHR38340">
    <property type="entry name" value="S-LAYER PROTEIN"/>
    <property type="match status" value="1"/>
</dbReference>
<reference evidence="4 5" key="1">
    <citation type="submission" date="2020-05" db="EMBL/GenBank/DDBJ databases">
        <authorList>
            <person name="Khan S.A."/>
            <person name="Jeon C.O."/>
            <person name="Chun B.H."/>
        </authorList>
    </citation>
    <scope>NUCLEOTIDE SEQUENCE [LARGE SCALE GENOMIC DNA]</scope>
    <source>
        <strain evidence="4 5">B156</strain>
    </source>
</reference>
<dbReference type="EMBL" id="JABFCS010000001">
    <property type="protein sequence ID" value="NNU43171.1"/>
    <property type="molecule type" value="Genomic_DNA"/>
</dbReference>
<dbReference type="Gene3D" id="2.60.120.560">
    <property type="entry name" value="Exo-inulinase, domain 1"/>
    <property type="match status" value="2"/>
</dbReference>
<dbReference type="PANTHER" id="PTHR38340:SF1">
    <property type="entry name" value="S-LAYER PROTEIN"/>
    <property type="match status" value="1"/>
</dbReference>
<evidence type="ECO:0000313" key="5">
    <source>
        <dbReference type="Proteomes" id="UP000552954"/>
    </source>
</evidence>
<protein>
    <submittedName>
        <fullName evidence="4">Uncharacterized protein</fullName>
    </submittedName>
</protein>
<evidence type="ECO:0000313" key="4">
    <source>
        <dbReference type="EMBL" id="NNU43171.1"/>
    </source>
</evidence>
<dbReference type="InterPro" id="IPR001343">
    <property type="entry name" value="Hemolysn_Ca-bd"/>
</dbReference>
<comment type="caution">
    <text evidence="4">The sequence shown here is derived from an EMBL/GenBank/DDBJ whole genome shotgun (WGS) entry which is preliminary data.</text>
</comment>
<dbReference type="Gene3D" id="2.160.20.160">
    <property type="match status" value="1"/>
</dbReference>
<dbReference type="RefSeq" id="WP_171558092.1">
    <property type="nucleotide sequence ID" value="NZ_JABFCS010000001.1"/>
</dbReference>
<dbReference type="InterPro" id="IPR011049">
    <property type="entry name" value="Serralysin-like_metalloprot_C"/>
</dbReference>
<proteinExistence type="predicted"/>
<name>A0A849KEP8_9BURK</name>
<dbReference type="PRINTS" id="PR00313">
    <property type="entry name" value="CABNDNGRPT"/>
</dbReference>
<dbReference type="InterPro" id="IPR018511">
    <property type="entry name" value="Hemolysin-typ_Ca-bd_CS"/>
</dbReference>